<dbReference type="InterPro" id="IPR011527">
    <property type="entry name" value="ABC1_TM_dom"/>
</dbReference>
<evidence type="ECO:0000256" key="2">
    <source>
        <dbReference type="ARBA" id="ARBA00022692"/>
    </source>
</evidence>
<dbReference type="EMBL" id="CATQJL010000001">
    <property type="protein sequence ID" value="CAJ0589993.1"/>
    <property type="molecule type" value="Genomic_DNA"/>
</dbReference>
<evidence type="ECO:0000259" key="8">
    <source>
        <dbReference type="PROSITE" id="PS50929"/>
    </source>
</evidence>
<accession>A0AA36DP23</accession>
<keyword evidence="5 7" id="KW-1133">Transmembrane helix</keyword>
<dbReference type="Gene3D" id="1.20.1560.10">
    <property type="entry name" value="ABC transporter type 1, transmembrane domain"/>
    <property type="match status" value="1"/>
</dbReference>
<reference evidence="9" key="1">
    <citation type="submission" date="2023-07" db="EMBL/GenBank/DDBJ databases">
        <authorList>
            <consortium name="CYATHOMIX"/>
        </authorList>
    </citation>
    <scope>NUCLEOTIDE SEQUENCE</scope>
    <source>
        <strain evidence="9">N/A</strain>
    </source>
</reference>
<dbReference type="PANTHER" id="PTHR24223:SF415">
    <property type="entry name" value="FI20190P1"/>
    <property type="match status" value="1"/>
</dbReference>
<keyword evidence="10" id="KW-1185">Reference proteome</keyword>
<dbReference type="Pfam" id="PF00664">
    <property type="entry name" value="ABC_membrane"/>
    <property type="match status" value="1"/>
</dbReference>
<name>A0AA36DP23_CYLNA</name>
<keyword evidence="1" id="KW-0813">Transport</keyword>
<dbReference type="SUPFAM" id="SSF90123">
    <property type="entry name" value="ABC transporter transmembrane region"/>
    <property type="match status" value="1"/>
</dbReference>
<dbReference type="InterPro" id="IPR003439">
    <property type="entry name" value="ABC_transporter-like_ATP-bd"/>
</dbReference>
<dbReference type="Proteomes" id="UP001176961">
    <property type="component" value="Unassembled WGS sequence"/>
</dbReference>
<evidence type="ECO:0000256" key="1">
    <source>
        <dbReference type="ARBA" id="ARBA00022448"/>
    </source>
</evidence>
<keyword evidence="3" id="KW-0547">Nucleotide-binding</keyword>
<proteinExistence type="predicted"/>
<dbReference type="InterPro" id="IPR050173">
    <property type="entry name" value="ABC_transporter_C-like"/>
</dbReference>
<evidence type="ECO:0000256" key="5">
    <source>
        <dbReference type="ARBA" id="ARBA00022989"/>
    </source>
</evidence>
<evidence type="ECO:0000256" key="3">
    <source>
        <dbReference type="ARBA" id="ARBA00022741"/>
    </source>
</evidence>
<gene>
    <name evidence="9" type="ORF">CYNAS_LOCUS1976</name>
</gene>
<dbReference type="GO" id="GO:0005524">
    <property type="term" value="F:ATP binding"/>
    <property type="evidence" value="ECO:0007669"/>
    <property type="project" value="UniProtKB-KW"/>
</dbReference>
<feature type="transmembrane region" description="Helical" evidence="7">
    <location>
        <begin position="213"/>
        <end position="234"/>
    </location>
</feature>
<dbReference type="Pfam" id="PF00005">
    <property type="entry name" value="ABC_tran"/>
    <property type="match status" value="1"/>
</dbReference>
<evidence type="ECO:0000256" key="4">
    <source>
        <dbReference type="ARBA" id="ARBA00022840"/>
    </source>
</evidence>
<feature type="transmembrane region" description="Helical" evidence="7">
    <location>
        <begin position="187"/>
        <end position="207"/>
    </location>
</feature>
<keyword evidence="4" id="KW-0067">ATP-binding</keyword>
<dbReference type="GO" id="GO:0140359">
    <property type="term" value="F:ABC-type transporter activity"/>
    <property type="evidence" value="ECO:0007669"/>
    <property type="project" value="InterPro"/>
</dbReference>
<dbReference type="GO" id="GO:0016020">
    <property type="term" value="C:membrane"/>
    <property type="evidence" value="ECO:0007669"/>
    <property type="project" value="InterPro"/>
</dbReference>
<dbReference type="CDD" id="cd18595">
    <property type="entry name" value="ABC_6TM_MRP1_2_3_6_D1_like"/>
    <property type="match status" value="1"/>
</dbReference>
<comment type="caution">
    <text evidence="9">The sequence shown here is derived from an EMBL/GenBank/DDBJ whole genome shotgun (WGS) entry which is preliminary data.</text>
</comment>
<keyword evidence="6 7" id="KW-0472">Membrane</keyword>
<dbReference type="InterPro" id="IPR036640">
    <property type="entry name" value="ABC1_TM_sf"/>
</dbReference>
<protein>
    <recommendedName>
        <fullName evidence="8">ABC transmembrane type-1 domain-containing protein</fullName>
    </recommendedName>
</protein>
<dbReference type="GO" id="GO:0016887">
    <property type="term" value="F:ATP hydrolysis activity"/>
    <property type="evidence" value="ECO:0007669"/>
    <property type="project" value="InterPro"/>
</dbReference>
<evidence type="ECO:0000256" key="7">
    <source>
        <dbReference type="SAM" id="Phobius"/>
    </source>
</evidence>
<dbReference type="AlphaFoldDB" id="A0AA36DP23"/>
<organism evidence="9 10">
    <name type="scientific">Cylicocyclus nassatus</name>
    <name type="common">Nematode worm</name>
    <dbReference type="NCBI Taxonomy" id="53992"/>
    <lineage>
        <taxon>Eukaryota</taxon>
        <taxon>Metazoa</taxon>
        <taxon>Ecdysozoa</taxon>
        <taxon>Nematoda</taxon>
        <taxon>Chromadorea</taxon>
        <taxon>Rhabditida</taxon>
        <taxon>Rhabditina</taxon>
        <taxon>Rhabditomorpha</taxon>
        <taxon>Strongyloidea</taxon>
        <taxon>Strongylidae</taxon>
        <taxon>Cylicocyclus</taxon>
    </lineage>
</organism>
<dbReference type="InterPro" id="IPR027417">
    <property type="entry name" value="P-loop_NTPase"/>
</dbReference>
<evidence type="ECO:0000313" key="9">
    <source>
        <dbReference type="EMBL" id="CAJ0589993.1"/>
    </source>
</evidence>
<dbReference type="FunFam" id="1.20.1560.10:FF:000006">
    <property type="entry name" value="ATP-binding cassette, sub-family C (CFTR/MRP), member 9"/>
    <property type="match status" value="1"/>
</dbReference>
<evidence type="ECO:0000313" key="10">
    <source>
        <dbReference type="Proteomes" id="UP001176961"/>
    </source>
</evidence>
<dbReference type="Gene3D" id="3.40.50.300">
    <property type="entry name" value="P-loop containing nucleotide triphosphate hydrolases"/>
    <property type="match status" value="1"/>
</dbReference>
<feature type="domain" description="ABC transmembrane type-1" evidence="8">
    <location>
        <begin position="74"/>
        <end position="355"/>
    </location>
</feature>
<dbReference type="PROSITE" id="PS50929">
    <property type="entry name" value="ABC_TM1F"/>
    <property type="match status" value="1"/>
</dbReference>
<sequence>MTQCFLLPYFSDCFIAAQQGLVRCEQRSKRTLIFDDLTPLKQKYRSINLLRSWKLGPKENIWRKLVIRYRWSILGAIVSKLIAEVFEYLNPLLLKLLIEATYTPRPLTKCLTISLIMFASGELKSLFLGIHNYLVVRDASTGLSLIINLISKKSLRLSSWARTEWPSSRVVNLVTIDAEAVATSVPFFHHAWAAVLEVIIALSLIYFTIGPPVLAAIVIMALYVPFNFCCSSIIRSLQVKQMQMKDSRVKFTKEVVHGMSVVKMYAWEEAFEKKISSIRKEEVKLLRNATLVLRILQSINSAAPFIVAIACFTTFVLSSSKNILTPSIAFVALTVFNQLRRPMALLSPSVQHITKALVCSKRIKDFLKADELETKHNVVNEEPASISLEHCFFSWGKEKEHLKDINLNVQEGEWHAIVGPVGSGKSSLLAAILGEMTQLDGLRKVGGTVAYVPQSAWILNQTVRANILYGLDYERNRYDKVLRACELKKDIFALPRCDASMLGENGTKLSGGQRVRVCLARALYQMLVVAKFSRRTDC</sequence>
<keyword evidence="2 7" id="KW-0812">Transmembrane</keyword>
<feature type="transmembrane region" description="Helical" evidence="7">
    <location>
        <begin position="291"/>
        <end position="317"/>
    </location>
</feature>
<dbReference type="PANTHER" id="PTHR24223">
    <property type="entry name" value="ATP-BINDING CASSETTE SUB-FAMILY C"/>
    <property type="match status" value="1"/>
</dbReference>
<evidence type="ECO:0000256" key="6">
    <source>
        <dbReference type="ARBA" id="ARBA00023136"/>
    </source>
</evidence>
<dbReference type="SUPFAM" id="SSF52540">
    <property type="entry name" value="P-loop containing nucleoside triphosphate hydrolases"/>
    <property type="match status" value="1"/>
</dbReference>